<dbReference type="Proteomes" id="UP001219518">
    <property type="component" value="Unassembled WGS sequence"/>
</dbReference>
<dbReference type="PROSITE" id="PS50011">
    <property type="entry name" value="PROTEIN_KINASE_DOM"/>
    <property type="match status" value="1"/>
</dbReference>
<keyword evidence="6" id="KW-0808">Transferase</keyword>
<dbReference type="GO" id="GO:0005524">
    <property type="term" value="F:ATP binding"/>
    <property type="evidence" value="ECO:0007669"/>
    <property type="project" value="InterPro"/>
</dbReference>
<dbReference type="PANTHER" id="PTHR22999">
    <property type="entry name" value="PX SERINE/THREONINE KINASE PXK"/>
    <property type="match status" value="1"/>
</dbReference>
<dbReference type="GO" id="GO:0005770">
    <property type="term" value="C:late endosome"/>
    <property type="evidence" value="ECO:0007669"/>
    <property type="project" value="TreeGrafter"/>
</dbReference>
<sequence>MAVFEKKVQLRSLLDDTDVLTCTVESTQNIHGHTEYNIKVQRGYHPEKFWHIKKRYRDFATLNSLLSVAGINVPLPPKRLIGNMDPLFVAERQAGLQKYLNAIQDNPFIGSSFLVKQFLDPGHYPSSLNETALHSVSLALRGEPVWEVQRPHPELGWRIRKYYFSIKRHIPNQEDSELLLSWTEYGPDMTIPTSQLQGVLTMLSAIQAPVAVNIELFRCNEVGCLVVRRIIEKGSLRDLICGSKPHTSALKKYACPKQIYPFSERDIALYSCQILQILAILHHKGIPYGQLHAGNICIENGRALLLDIEGGLLGLPGFYRPLVIQHRRLDSLASVDMYCFGHLLYEMAFGRPLQMSSLQSVPATCSPVLADLLDQLLSPRALREALPSAQQLLNHNFFNGFKGEDIQSRQLFKMPGHAKEALKSITIKIEERLRHDQKIFHHQRRLARVQEMLSSEEEKKRRKNKWKLKEKERQQQQKQSQQTVNGKSPERSDSPASTSTATSAGTVTPPYGRNDSLTSFAAPLAPALPSPLSPVQATSSVPPPPPPPSALPSPVVAPERSALLNSISAFNKSNLRRVSNPR</sequence>
<dbReference type="Gene3D" id="1.10.510.10">
    <property type="entry name" value="Transferase(Phosphotransferase) domain 1"/>
    <property type="match status" value="1"/>
</dbReference>
<keyword evidence="6" id="KW-0418">Kinase</keyword>
<dbReference type="GO" id="GO:0006622">
    <property type="term" value="P:protein targeting to lysosome"/>
    <property type="evidence" value="ECO:0007669"/>
    <property type="project" value="TreeGrafter"/>
</dbReference>
<dbReference type="PROSITE" id="PS50195">
    <property type="entry name" value="PX"/>
    <property type="match status" value="1"/>
</dbReference>
<dbReference type="GO" id="GO:0035091">
    <property type="term" value="F:phosphatidylinositol binding"/>
    <property type="evidence" value="ECO:0007669"/>
    <property type="project" value="InterPro"/>
</dbReference>
<dbReference type="AlphaFoldDB" id="A0AAE1H2Z2"/>
<dbReference type="GO" id="GO:0005769">
    <property type="term" value="C:early endosome"/>
    <property type="evidence" value="ECO:0007669"/>
    <property type="project" value="TreeGrafter"/>
</dbReference>
<proteinExistence type="predicted"/>
<keyword evidence="2" id="KW-0963">Cytoplasm</keyword>
<dbReference type="GO" id="GO:0045022">
    <property type="term" value="P:early endosome to late endosome transport"/>
    <property type="evidence" value="ECO:0007669"/>
    <property type="project" value="TreeGrafter"/>
</dbReference>
<organism evidence="6 7">
    <name type="scientific">Frankliniella fusca</name>
    <dbReference type="NCBI Taxonomy" id="407009"/>
    <lineage>
        <taxon>Eukaryota</taxon>
        <taxon>Metazoa</taxon>
        <taxon>Ecdysozoa</taxon>
        <taxon>Arthropoda</taxon>
        <taxon>Hexapoda</taxon>
        <taxon>Insecta</taxon>
        <taxon>Pterygota</taxon>
        <taxon>Neoptera</taxon>
        <taxon>Paraneoptera</taxon>
        <taxon>Thysanoptera</taxon>
        <taxon>Terebrantia</taxon>
        <taxon>Thripoidea</taxon>
        <taxon>Thripidae</taxon>
        <taxon>Frankliniella</taxon>
    </lineage>
</organism>
<comment type="subcellular location">
    <subcellularLocation>
        <location evidence="1">Cytoplasm</location>
    </subcellularLocation>
</comment>
<comment type="caution">
    <text evidence="6">The sequence shown here is derived from an EMBL/GenBank/DDBJ whole genome shotgun (WGS) entry which is preliminary data.</text>
</comment>
<accession>A0AAE1H2Z2</accession>
<feature type="region of interest" description="Disordered" evidence="3">
    <location>
        <begin position="451"/>
        <end position="555"/>
    </location>
</feature>
<name>A0AAE1H2Z2_9NEOP</name>
<evidence type="ECO:0000256" key="2">
    <source>
        <dbReference type="ARBA" id="ARBA00022490"/>
    </source>
</evidence>
<dbReference type="SMART" id="SM00312">
    <property type="entry name" value="PX"/>
    <property type="match status" value="1"/>
</dbReference>
<evidence type="ECO:0000259" key="5">
    <source>
        <dbReference type="PROSITE" id="PS50195"/>
    </source>
</evidence>
<dbReference type="PANTHER" id="PTHR22999:SF40">
    <property type="entry name" value="PX DOMAIN-CONTAINING PROTEIN KINASE-LIKE PROTEIN"/>
    <property type="match status" value="1"/>
</dbReference>
<protein>
    <submittedName>
        <fullName evidence="6">PX domain-containing protein kinase-like protein</fullName>
    </submittedName>
</protein>
<dbReference type="InterPro" id="IPR051837">
    <property type="entry name" value="SortingNexin/PXDomain-PKLike"/>
</dbReference>
<dbReference type="GO" id="GO:0004672">
    <property type="term" value="F:protein kinase activity"/>
    <property type="evidence" value="ECO:0007669"/>
    <property type="project" value="InterPro"/>
</dbReference>
<gene>
    <name evidence="6" type="ORF">KUF71_023284</name>
</gene>
<feature type="domain" description="Protein kinase" evidence="4">
    <location>
        <begin position="113"/>
        <end position="398"/>
    </location>
</feature>
<dbReference type="InterPro" id="IPR011009">
    <property type="entry name" value="Kinase-like_dom_sf"/>
</dbReference>
<dbReference type="SUPFAM" id="SSF56112">
    <property type="entry name" value="Protein kinase-like (PK-like)"/>
    <property type="match status" value="1"/>
</dbReference>
<dbReference type="SUPFAM" id="SSF64268">
    <property type="entry name" value="PX domain"/>
    <property type="match status" value="1"/>
</dbReference>
<evidence type="ECO:0000256" key="3">
    <source>
        <dbReference type="SAM" id="MobiDB-lite"/>
    </source>
</evidence>
<feature type="compositionally biased region" description="Pro residues" evidence="3">
    <location>
        <begin position="541"/>
        <end position="551"/>
    </location>
</feature>
<evidence type="ECO:0000313" key="7">
    <source>
        <dbReference type="Proteomes" id="UP001219518"/>
    </source>
</evidence>
<feature type="domain" description="PX" evidence="5">
    <location>
        <begin position="14"/>
        <end position="126"/>
    </location>
</feature>
<feature type="compositionally biased region" description="Low complexity" evidence="3">
    <location>
        <begin position="494"/>
        <end position="525"/>
    </location>
</feature>
<keyword evidence="7" id="KW-1185">Reference proteome</keyword>
<dbReference type="Gene3D" id="3.30.1520.10">
    <property type="entry name" value="Phox-like domain"/>
    <property type="match status" value="1"/>
</dbReference>
<dbReference type="GO" id="GO:0008333">
    <property type="term" value="P:endosome to lysosome transport"/>
    <property type="evidence" value="ECO:0007669"/>
    <property type="project" value="TreeGrafter"/>
</dbReference>
<dbReference type="EMBL" id="JAHWGI010000339">
    <property type="protein sequence ID" value="KAK3913827.1"/>
    <property type="molecule type" value="Genomic_DNA"/>
</dbReference>
<reference evidence="6" key="1">
    <citation type="submission" date="2021-07" db="EMBL/GenBank/DDBJ databases">
        <authorList>
            <person name="Catto M.A."/>
            <person name="Jacobson A."/>
            <person name="Kennedy G."/>
            <person name="Labadie P."/>
            <person name="Hunt B.G."/>
            <person name="Srinivasan R."/>
        </authorList>
    </citation>
    <scope>NUCLEOTIDE SEQUENCE</scope>
    <source>
        <strain evidence="6">PL_HMW_Pooled</strain>
        <tissue evidence="6">Head</tissue>
    </source>
</reference>
<dbReference type="Pfam" id="PF00787">
    <property type="entry name" value="PX"/>
    <property type="match status" value="1"/>
</dbReference>
<dbReference type="GO" id="GO:0005886">
    <property type="term" value="C:plasma membrane"/>
    <property type="evidence" value="ECO:0007669"/>
    <property type="project" value="TreeGrafter"/>
</dbReference>
<evidence type="ECO:0000259" key="4">
    <source>
        <dbReference type="PROSITE" id="PS50011"/>
    </source>
</evidence>
<dbReference type="GO" id="GO:0043271">
    <property type="term" value="P:negative regulation of monoatomic ion transport"/>
    <property type="evidence" value="ECO:0007669"/>
    <property type="project" value="TreeGrafter"/>
</dbReference>
<evidence type="ECO:0000256" key="1">
    <source>
        <dbReference type="ARBA" id="ARBA00004496"/>
    </source>
</evidence>
<evidence type="ECO:0000313" key="6">
    <source>
        <dbReference type="EMBL" id="KAK3913827.1"/>
    </source>
</evidence>
<dbReference type="InterPro" id="IPR036871">
    <property type="entry name" value="PX_dom_sf"/>
</dbReference>
<dbReference type="InterPro" id="IPR001683">
    <property type="entry name" value="PX_dom"/>
</dbReference>
<reference evidence="6" key="2">
    <citation type="journal article" date="2023" name="BMC Genomics">
        <title>Pest status, molecular evolution, and epigenetic factors derived from the genome assembly of Frankliniella fusca, a thysanopteran phytovirus vector.</title>
        <authorList>
            <person name="Catto M.A."/>
            <person name="Labadie P.E."/>
            <person name="Jacobson A.L."/>
            <person name="Kennedy G.G."/>
            <person name="Srinivasan R."/>
            <person name="Hunt B.G."/>
        </authorList>
    </citation>
    <scope>NUCLEOTIDE SEQUENCE</scope>
    <source>
        <strain evidence="6">PL_HMW_Pooled</strain>
    </source>
</reference>
<dbReference type="InterPro" id="IPR000719">
    <property type="entry name" value="Prot_kinase_dom"/>
</dbReference>